<keyword evidence="2" id="KW-0472">Membrane</keyword>
<evidence type="ECO:0000313" key="4">
    <source>
        <dbReference type="Proteomes" id="UP000199199"/>
    </source>
</evidence>
<proteinExistence type="predicted"/>
<feature type="transmembrane region" description="Helical" evidence="2">
    <location>
        <begin position="39"/>
        <end position="59"/>
    </location>
</feature>
<keyword evidence="4" id="KW-1185">Reference proteome</keyword>
<reference evidence="4" key="1">
    <citation type="submission" date="2016-10" db="EMBL/GenBank/DDBJ databases">
        <authorList>
            <person name="Varghese N."/>
            <person name="Submissions S."/>
        </authorList>
    </citation>
    <scope>NUCLEOTIDE SEQUENCE [LARGE SCALE GENOMIC DNA]</scope>
    <source>
        <strain evidence="4">DSM 22427</strain>
    </source>
</reference>
<organism evidence="3 4">
    <name type="scientific">Halostagnicola kamekurae</name>
    <dbReference type="NCBI Taxonomy" id="619731"/>
    <lineage>
        <taxon>Archaea</taxon>
        <taxon>Methanobacteriati</taxon>
        <taxon>Methanobacteriota</taxon>
        <taxon>Stenosarchaea group</taxon>
        <taxon>Halobacteria</taxon>
        <taxon>Halobacteriales</taxon>
        <taxon>Natrialbaceae</taxon>
        <taxon>Halostagnicola</taxon>
    </lineage>
</organism>
<feature type="transmembrane region" description="Helical" evidence="2">
    <location>
        <begin position="6"/>
        <end position="27"/>
    </location>
</feature>
<keyword evidence="2" id="KW-1133">Transmembrane helix</keyword>
<gene>
    <name evidence="3" type="ORF">SAMN04488556_2990</name>
</gene>
<keyword evidence="2" id="KW-0812">Transmembrane</keyword>
<dbReference type="EMBL" id="FOZS01000002">
    <property type="protein sequence ID" value="SFS81849.1"/>
    <property type="molecule type" value="Genomic_DNA"/>
</dbReference>
<name>A0A1I6SY47_9EURY</name>
<sequence length="212" mass="23571">MNGLASSFPLVVAIGFVAAALCVVGAVWHSSDPTVRKSFIALFFVGLLAVNLVPVPSPLPFSNLHKYTETSSNPTTYYDVYLVDAEGNELRYDGNAAPPSGTLIRFGRGIATEYDEPKARSTASHLLERGITYRQHIENDRGIGHHVDFPPHALGYSWDRDLLAEYDDFVELRVYHVELRYTESGLAIEERDRTPAAQLTTDGEFTRNETTH</sequence>
<dbReference type="Proteomes" id="UP000199199">
    <property type="component" value="Unassembled WGS sequence"/>
</dbReference>
<protein>
    <submittedName>
        <fullName evidence="3">Uncharacterized protein</fullName>
    </submittedName>
</protein>
<evidence type="ECO:0000256" key="2">
    <source>
        <dbReference type="SAM" id="Phobius"/>
    </source>
</evidence>
<dbReference type="AlphaFoldDB" id="A0A1I6SY47"/>
<evidence type="ECO:0000313" key="3">
    <source>
        <dbReference type="EMBL" id="SFS81849.1"/>
    </source>
</evidence>
<feature type="region of interest" description="Disordered" evidence="1">
    <location>
        <begin position="192"/>
        <end position="212"/>
    </location>
</feature>
<evidence type="ECO:0000256" key="1">
    <source>
        <dbReference type="SAM" id="MobiDB-lite"/>
    </source>
</evidence>
<accession>A0A1I6SY47</accession>
<dbReference type="OrthoDB" id="197943at2157"/>
<dbReference type="RefSeq" id="WP_092905460.1">
    <property type="nucleotide sequence ID" value="NZ_FOZS01000002.1"/>
</dbReference>